<dbReference type="InterPro" id="IPR011009">
    <property type="entry name" value="Kinase-like_dom_sf"/>
</dbReference>
<feature type="transmembrane region" description="Helical" evidence="10">
    <location>
        <begin position="576"/>
        <end position="598"/>
    </location>
</feature>
<dbReference type="PANTHER" id="PTHR24350">
    <property type="entry name" value="SERINE/THREONINE-PROTEIN KINASE IAL-RELATED"/>
    <property type="match status" value="1"/>
</dbReference>
<dbReference type="GO" id="GO:0005524">
    <property type="term" value="F:ATP binding"/>
    <property type="evidence" value="ECO:0007669"/>
    <property type="project" value="UniProtKB-KW"/>
</dbReference>
<evidence type="ECO:0000313" key="14">
    <source>
        <dbReference type="Proteomes" id="UP000193642"/>
    </source>
</evidence>
<feature type="binding site" evidence="7">
    <location>
        <position position="120"/>
    </location>
    <ligand>
        <name>ATP</name>
        <dbReference type="ChEBI" id="CHEBI:30616"/>
    </ligand>
</feature>
<feature type="compositionally biased region" description="Polar residues" evidence="9">
    <location>
        <begin position="498"/>
        <end position="516"/>
    </location>
</feature>
<protein>
    <submittedName>
        <fullName evidence="13">Kinase-like protein</fullName>
    </submittedName>
</protein>
<evidence type="ECO:0000256" key="5">
    <source>
        <dbReference type="ARBA" id="ARBA00022840"/>
    </source>
</evidence>
<keyword evidence="4 13" id="KW-0418">Kinase</keyword>
<evidence type="ECO:0000256" key="8">
    <source>
        <dbReference type="PIRSR" id="PIRSR630616-3"/>
    </source>
</evidence>
<feature type="region of interest" description="Disordered" evidence="9">
    <location>
        <begin position="316"/>
        <end position="434"/>
    </location>
</feature>
<feature type="active site" description="Proton acceptor" evidence="6">
    <location>
        <position position="100"/>
    </location>
</feature>
<dbReference type="InterPro" id="IPR030616">
    <property type="entry name" value="Aur-like"/>
</dbReference>
<organism evidence="13 14">
    <name type="scientific">Rhizoclosmatium globosum</name>
    <dbReference type="NCBI Taxonomy" id="329046"/>
    <lineage>
        <taxon>Eukaryota</taxon>
        <taxon>Fungi</taxon>
        <taxon>Fungi incertae sedis</taxon>
        <taxon>Chytridiomycota</taxon>
        <taxon>Chytridiomycota incertae sedis</taxon>
        <taxon>Chytridiomycetes</taxon>
        <taxon>Chytridiales</taxon>
        <taxon>Chytriomycetaceae</taxon>
        <taxon>Rhizoclosmatium</taxon>
    </lineage>
</organism>
<dbReference type="GO" id="GO:0004674">
    <property type="term" value="F:protein serine/threonine kinase activity"/>
    <property type="evidence" value="ECO:0007669"/>
    <property type="project" value="UniProtKB-KW"/>
</dbReference>
<keyword evidence="3 7" id="KW-0547">Nucleotide-binding</keyword>
<dbReference type="Proteomes" id="UP000193642">
    <property type="component" value="Unassembled WGS sequence"/>
</dbReference>
<dbReference type="PROSITE" id="PS01159">
    <property type="entry name" value="WW_DOMAIN_1"/>
    <property type="match status" value="1"/>
</dbReference>
<feature type="cross-link" description="Glycyl lysine isopeptide (Lys-Gly) (interchain with G-Cter in SUMO2)" evidence="8">
    <location>
        <position position="102"/>
    </location>
</feature>
<evidence type="ECO:0000313" key="13">
    <source>
        <dbReference type="EMBL" id="ORY40404.1"/>
    </source>
</evidence>
<feature type="region of interest" description="Disordered" evidence="9">
    <location>
        <begin position="491"/>
        <end position="517"/>
    </location>
</feature>
<keyword evidence="10" id="KW-0472">Membrane</keyword>
<evidence type="ECO:0000256" key="6">
    <source>
        <dbReference type="PIRSR" id="PIRSR630616-1"/>
    </source>
</evidence>
<keyword evidence="2" id="KW-0808">Transferase</keyword>
<dbReference type="AlphaFoldDB" id="A0A1Y2C0G7"/>
<dbReference type="PROSITE" id="PS50011">
    <property type="entry name" value="PROTEIN_KINASE_DOM"/>
    <property type="match status" value="1"/>
</dbReference>
<gene>
    <name evidence="13" type="ORF">BCR33DRAFT_681319</name>
</gene>
<dbReference type="STRING" id="329046.A0A1Y2C0G7"/>
<feature type="domain" description="WW" evidence="12">
    <location>
        <begin position="254"/>
        <end position="287"/>
    </location>
</feature>
<proteinExistence type="predicted"/>
<feature type="binding site" evidence="7">
    <location>
        <begin position="56"/>
        <end position="58"/>
    </location>
    <ligand>
        <name>ATP</name>
        <dbReference type="ChEBI" id="CHEBI:30616"/>
    </ligand>
</feature>
<dbReference type="OrthoDB" id="10252171at2759"/>
<dbReference type="InterPro" id="IPR001202">
    <property type="entry name" value="WW_dom"/>
</dbReference>
<evidence type="ECO:0000256" key="9">
    <source>
        <dbReference type="SAM" id="MobiDB-lite"/>
    </source>
</evidence>
<dbReference type="SUPFAM" id="SSF56112">
    <property type="entry name" value="Protein kinase-like (PK-like)"/>
    <property type="match status" value="1"/>
</dbReference>
<evidence type="ECO:0000256" key="7">
    <source>
        <dbReference type="PIRSR" id="PIRSR630616-2"/>
    </source>
</evidence>
<keyword evidence="5 7" id="KW-0067">ATP-binding</keyword>
<dbReference type="SMART" id="SM00220">
    <property type="entry name" value="S_TKc"/>
    <property type="match status" value="1"/>
</dbReference>
<dbReference type="PROSITE" id="PS00108">
    <property type="entry name" value="PROTEIN_KINASE_ST"/>
    <property type="match status" value="1"/>
</dbReference>
<evidence type="ECO:0000259" key="12">
    <source>
        <dbReference type="PROSITE" id="PS50020"/>
    </source>
</evidence>
<evidence type="ECO:0000256" key="2">
    <source>
        <dbReference type="ARBA" id="ARBA00022679"/>
    </source>
</evidence>
<reference evidence="13 14" key="1">
    <citation type="submission" date="2016-07" db="EMBL/GenBank/DDBJ databases">
        <title>Pervasive Adenine N6-methylation of Active Genes in Fungi.</title>
        <authorList>
            <consortium name="DOE Joint Genome Institute"/>
            <person name="Mondo S.J."/>
            <person name="Dannebaum R.O."/>
            <person name="Kuo R.C."/>
            <person name="Labutti K."/>
            <person name="Haridas S."/>
            <person name="Kuo A."/>
            <person name="Salamov A."/>
            <person name="Ahrendt S.R."/>
            <person name="Lipzen A."/>
            <person name="Sullivan W."/>
            <person name="Andreopoulos W.B."/>
            <person name="Clum A."/>
            <person name="Lindquist E."/>
            <person name="Daum C."/>
            <person name="Ramamoorthy G.K."/>
            <person name="Gryganskyi A."/>
            <person name="Culley D."/>
            <person name="Magnuson J.K."/>
            <person name="James T.Y."/>
            <person name="O'Malley M.A."/>
            <person name="Stajich J.E."/>
            <person name="Spatafora J.W."/>
            <person name="Visel A."/>
            <person name="Grigoriev I.V."/>
        </authorList>
    </citation>
    <scope>NUCLEOTIDE SEQUENCE [LARGE SCALE GENOMIC DNA]</scope>
    <source>
        <strain evidence="13 14">JEL800</strain>
    </source>
</reference>
<keyword evidence="1" id="KW-0723">Serine/threonine-protein kinase</keyword>
<feature type="compositionally biased region" description="Acidic residues" evidence="9">
    <location>
        <begin position="373"/>
        <end position="382"/>
    </location>
</feature>
<keyword evidence="14" id="KW-1185">Reference proteome</keyword>
<dbReference type="Pfam" id="PF00069">
    <property type="entry name" value="Pkinase"/>
    <property type="match status" value="1"/>
</dbReference>
<evidence type="ECO:0000259" key="11">
    <source>
        <dbReference type="PROSITE" id="PS50011"/>
    </source>
</evidence>
<evidence type="ECO:0000256" key="3">
    <source>
        <dbReference type="ARBA" id="ARBA00022741"/>
    </source>
</evidence>
<keyword evidence="10" id="KW-1133">Transmembrane helix</keyword>
<dbReference type="EMBL" id="MCGO01000035">
    <property type="protein sequence ID" value="ORY40404.1"/>
    <property type="molecule type" value="Genomic_DNA"/>
</dbReference>
<dbReference type="InterPro" id="IPR000719">
    <property type="entry name" value="Prot_kinase_dom"/>
</dbReference>
<dbReference type="PROSITE" id="PS50020">
    <property type="entry name" value="WW_DOMAIN_2"/>
    <property type="match status" value="1"/>
</dbReference>
<accession>A0A1Y2C0G7</accession>
<sequence>MKMADIEIDSDYDNVNERARMEAHTLNELSPLNPDRIVGFKAFYRNSENQYVLVMEKAVCSVDDVLKYRKRFTEHEAKVVIHAVLEALVTCHKKYIVHRDIKPANLLLFTNDLNSCKLGDFGICSEDNGYNSVGGMKGTAGYFAPEILKKQQYGRSVDIWSTGVTAYQLLFGSLPFPATNKPTNMFSAKNKLIFPSRDISNEAQDFIKALLIDEPSERLTAVQALSHPWIAPLRNAQKSSAVYAPEEPIIPEPVPGFPGWLKLKRGKEPAYFFHELTRQTQWNHPEEDPLPVYTETVIRNTAPAAMSHQHGVAYVDPGRSQTVRPHRSSAGALDLPARGFSNPEVYHEVQRVPQSQQSTAGSSRPSHYVPQQDNDDDDDDEEPLIRKTKSQRRREMDAARASSPPAPSKPTRKTVGFANESTEITTPPFVGRTPAAYVRGGPSTGIASEPVLSPVNSPITSPIQKQAPMNPISTPPTTVPAVSPRLYIPADAPPPSPARQNSVRLQPTPAPTVTKTSSNSSLLSLFRSKPTNVVQRTPSIASGTSATINDITWTRASWDHRVQQWHNDPIRMAVCVIIWLAIPLMGGWIRIAGIGFLLSQFLM</sequence>
<keyword evidence="10" id="KW-0812">Transmembrane</keyword>
<dbReference type="Gene3D" id="1.10.510.10">
    <property type="entry name" value="Transferase(Phosphotransferase) domain 1"/>
    <property type="match status" value="1"/>
</dbReference>
<dbReference type="InterPro" id="IPR008271">
    <property type="entry name" value="Ser/Thr_kinase_AS"/>
</dbReference>
<evidence type="ECO:0000256" key="1">
    <source>
        <dbReference type="ARBA" id="ARBA00022527"/>
    </source>
</evidence>
<evidence type="ECO:0000256" key="10">
    <source>
        <dbReference type="SAM" id="Phobius"/>
    </source>
</evidence>
<evidence type="ECO:0000256" key="4">
    <source>
        <dbReference type="ARBA" id="ARBA00022777"/>
    </source>
</evidence>
<name>A0A1Y2C0G7_9FUNG</name>
<feature type="domain" description="Protein kinase" evidence="11">
    <location>
        <begin position="1"/>
        <end position="230"/>
    </location>
</feature>
<dbReference type="SUPFAM" id="SSF51045">
    <property type="entry name" value="WW domain"/>
    <property type="match status" value="1"/>
</dbReference>
<comment type="caution">
    <text evidence="13">The sequence shown here is derived from an EMBL/GenBank/DDBJ whole genome shotgun (WGS) entry which is preliminary data.</text>
</comment>
<dbReference type="InterPro" id="IPR036020">
    <property type="entry name" value="WW_dom_sf"/>
</dbReference>
<feature type="compositionally biased region" description="Polar residues" evidence="9">
    <location>
        <begin position="352"/>
        <end position="372"/>
    </location>
</feature>